<dbReference type="GO" id="GO:0051604">
    <property type="term" value="P:protein maturation"/>
    <property type="evidence" value="ECO:0007669"/>
    <property type="project" value="TreeGrafter"/>
</dbReference>
<dbReference type="PANTHER" id="PTHR10188:SF8">
    <property type="entry name" value="THREONINE ASPARTASE 1"/>
    <property type="match status" value="1"/>
</dbReference>
<evidence type="ECO:0000256" key="2">
    <source>
        <dbReference type="PIRSR" id="PIRSR600246-3"/>
    </source>
</evidence>
<dbReference type="OrthoDB" id="77601at2759"/>
<dbReference type="InterPro" id="IPR037464">
    <property type="entry name" value="Taspase1"/>
</dbReference>
<dbReference type="Pfam" id="PF01112">
    <property type="entry name" value="Asparaginase_2"/>
    <property type="match status" value="1"/>
</dbReference>
<dbReference type="Proteomes" id="UP001151518">
    <property type="component" value="Unassembled WGS sequence"/>
</dbReference>
<dbReference type="EMBL" id="JANBTW010000014">
    <property type="protein sequence ID" value="KAJ2679135.1"/>
    <property type="molecule type" value="Genomic_DNA"/>
</dbReference>
<protein>
    <submittedName>
        <fullName evidence="3">Taspase, threonine aspartase, 1</fullName>
    </submittedName>
</protein>
<evidence type="ECO:0000313" key="3">
    <source>
        <dbReference type="EMBL" id="KAJ2679135.1"/>
    </source>
</evidence>
<proteinExistence type="predicted"/>
<feature type="site" description="Cleavage; by autolysis" evidence="2">
    <location>
        <begin position="159"/>
        <end position="160"/>
    </location>
</feature>
<comment type="caution">
    <text evidence="3">The sequence shown here is derived from an EMBL/GenBank/DDBJ whole genome shotgun (WGS) entry which is preliminary data.</text>
</comment>
<accession>A0A9W8GA10</accession>
<sequence length="328" mass="34790">MNKLQKGESANAAVECAICVLEDAPVTNSGIGANLNRLGLVECDAAIMSSEPDAFGAVGSVTAICNPIQGANAVLEFYAKGPDKDLGLVPPMLLVGDGADIWAESRGIPINRNNRHKVTEEAIKKYSNYMDRLSTVNSKRQKETLEGNSDNKDIDMQMDTVGAVCIDIRGNVSSGVSSGGIALKIPGRVGEAAIFGCGCWAEKSLKTSKSSSVSVGCSVTGTGEQIMRAMLAKDCAQRTEDIFTALESCFRRFDSNPAFAKYAQRSAGLVLLRQYVDADGIATEAELGIAHTTHSMGYGYMSAEMDKPKAIISRKSDATRVSISAIKL</sequence>
<evidence type="ECO:0000256" key="1">
    <source>
        <dbReference type="PIRSR" id="PIRSR600246-1"/>
    </source>
</evidence>
<organism evidence="3 4">
    <name type="scientific">Coemansia spiralis</name>
    <dbReference type="NCBI Taxonomy" id="417178"/>
    <lineage>
        <taxon>Eukaryota</taxon>
        <taxon>Fungi</taxon>
        <taxon>Fungi incertae sedis</taxon>
        <taxon>Zoopagomycota</taxon>
        <taxon>Kickxellomycotina</taxon>
        <taxon>Kickxellomycetes</taxon>
        <taxon>Kickxellales</taxon>
        <taxon>Kickxellaceae</taxon>
        <taxon>Coemansia</taxon>
    </lineage>
</organism>
<dbReference type="InterPro" id="IPR000246">
    <property type="entry name" value="Peptidase_T2"/>
</dbReference>
<dbReference type="InterPro" id="IPR029055">
    <property type="entry name" value="Ntn_hydrolases_N"/>
</dbReference>
<name>A0A9W8GA10_9FUNG</name>
<evidence type="ECO:0000313" key="4">
    <source>
        <dbReference type="Proteomes" id="UP001151518"/>
    </source>
</evidence>
<dbReference type="SUPFAM" id="SSF56235">
    <property type="entry name" value="N-terminal nucleophile aminohydrolases (Ntn hydrolases)"/>
    <property type="match status" value="1"/>
</dbReference>
<gene>
    <name evidence="3" type="primary">TASP1</name>
    <name evidence="3" type="ORF">GGI25_001703</name>
</gene>
<dbReference type="GO" id="GO:0005737">
    <property type="term" value="C:cytoplasm"/>
    <property type="evidence" value="ECO:0007669"/>
    <property type="project" value="TreeGrafter"/>
</dbReference>
<dbReference type="AlphaFoldDB" id="A0A9W8GA10"/>
<dbReference type="GO" id="GO:0004298">
    <property type="term" value="F:threonine-type endopeptidase activity"/>
    <property type="evidence" value="ECO:0007669"/>
    <property type="project" value="InterPro"/>
</dbReference>
<dbReference type="PANTHER" id="PTHR10188">
    <property type="entry name" value="L-ASPARAGINASE"/>
    <property type="match status" value="1"/>
</dbReference>
<feature type="active site" description="Nucleophile" evidence="1">
    <location>
        <position position="160"/>
    </location>
</feature>
<dbReference type="CDD" id="cd04514">
    <property type="entry name" value="Taspase1_like"/>
    <property type="match status" value="1"/>
</dbReference>
<dbReference type="Gene3D" id="3.60.20.30">
    <property type="entry name" value="(Glycosyl)asparaginase"/>
    <property type="match status" value="1"/>
</dbReference>
<reference evidence="3" key="1">
    <citation type="submission" date="2022-07" db="EMBL/GenBank/DDBJ databases">
        <title>Phylogenomic reconstructions and comparative analyses of Kickxellomycotina fungi.</title>
        <authorList>
            <person name="Reynolds N.K."/>
            <person name="Stajich J.E."/>
            <person name="Barry K."/>
            <person name="Grigoriev I.V."/>
            <person name="Crous P."/>
            <person name="Smith M.E."/>
        </authorList>
    </citation>
    <scope>NUCLEOTIDE SEQUENCE</scope>
    <source>
        <strain evidence="3">NRRL 3115</strain>
    </source>
</reference>